<evidence type="ECO:0000313" key="2">
    <source>
        <dbReference type="EMBL" id="RKO96670.1"/>
    </source>
</evidence>
<dbReference type="EMBL" id="ML009717">
    <property type="protein sequence ID" value="RKO96670.1"/>
    <property type="molecule type" value="Genomic_DNA"/>
</dbReference>
<keyword evidence="5" id="KW-1185">Reference proteome</keyword>
<feature type="signal peptide" evidence="1">
    <location>
        <begin position="1"/>
        <end position="19"/>
    </location>
</feature>
<dbReference type="PROSITE" id="PS51257">
    <property type="entry name" value="PROKAR_LIPOPROTEIN"/>
    <property type="match status" value="1"/>
</dbReference>
<feature type="chain" id="PRO_5036118872" evidence="1">
    <location>
        <begin position="20"/>
        <end position="403"/>
    </location>
</feature>
<reference evidence="3" key="2">
    <citation type="submission" date="2018-04" db="EMBL/GenBank/DDBJ databases">
        <title>Leveraging single-cell genomics to expand the Fungal Tree of Life.</title>
        <authorList>
            <consortium name="DOE Joint Genome Institute"/>
            <person name="Ahrendt S.R."/>
            <person name="Quandt C.A."/>
            <person name="Ciobanu D."/>
            <person name="Clum A."/>
            <person name="Salamov A."/>
            <person name="Andreopoulos B."/>
            <person name="Cheng J.-F."/>
            <person name="Woyke T."/>
            <person name="Pelin A."/>
            <person name="Henrissat B."/>
            <person name="Benny G.L."/>
            <person name="Smith M.E."/>
            <person name="James T.Y."/>
            <person name="Grigoriev I.V."/>
        </authorList>
    </citation>
    <scope>NUCLEOTIDE SEQUENCE</scope>
    <source>
        <strain evidence="3">ATCC 52028</strain>
    </source>
</reference>
<dbReference type="AlphaFoldDB" id="A0A4P9WYR3"/>
<organism evidence="2 4">
    <name type="scientific">Caulochytrium protostelioides</name>
    <dbReference type="NCBI Taxonomy" id="1555241"/>
    <lineage>
        <taxon>Eukaryota</taxon>
        <taxon>Fungi</taxon>
        <taxon>Fungi incertae sedis</taxon>
        <taxon>Chytridiomycota</taxon>
        <taxon>Chytridiomycota incertae sedis</taxon>
        <taxon>Chytridiomycetes</taxon>
        <taxon>Caulochytriales</taxon>
        <taxon>Caulochytriaceae</taxon>
        <taxon>Caulochytrium</taxon>
    </lineage>
</organism>
<reference evidence="4 5" key="1">
    <citation type="journal article" date="2018" name="Nat. Microbiol.">
        <title>Leveraging single-cell genomics to expand the fungal tree of life.</title>
        <authorList>
            <person name="Ahrendt S.R."/>
            <person name="Quandt C.A."/>
            <person name="Ciobanu D."/>
            <person name="Clum A."/>
            <person name="Salamov A."/>
            <person name="Andreopoulos B."/>
            <person name="Cheng J.F."/>
            <person name="Woyke T."/>
            <person name="Pelin A."/>
            <person name="Henrissat B."/>
            <person name="Reynolds N.K."/>
            <person name="Benny G.L."/>
            <person name="Smith M.E."/>
            <person name="James T.Y."/>
            <person name="Grigoriev I.V."/>
        </authorList>
    </citation>
    <scope>NUCLEOTIDE SEQUENCE [LARGE SCALE GENOMIC DNA]</scope>
    <source>
        <strain evidence="4 5">ATCC 52028</strain>
    </source>
</reference>
<proteinExistence type="predicted"/>
<name>A0A4P9WYR3_9FUNG</name>
<evidence type="ECO:0000313" key="3">
    <source>
        <dbReference type="EMBL" id="RKP03000.1"/>
    </source>
</evidence>
<evidence type="ECO:0000313" key="5">
    <source>
        <dbReference type="Proteomes" id="UP000274922"/>
    </source>
</evidence>
<protein>
    <submittedName>
        <fullName evidence="2">Uncharacterized protein</fullName>
    </submittedName>
</protein>
<accession>A0A4P9WYR3</accession>
<keyword evidence="1" id="KW-0732">Signal</keyword>
<evidence type="ECO:0000256" key="1">
    <source>
        <dbReference type="SAM" id="SignalP"/>
    </source>
</evidence>
<evidence type="ECO:0000313" key="4">
    <source>
        <dbReference type="Proteomes" id="UP000268535"/>
    </source>
</evidence>
<dbReference type="EMBL" id="ML014130">
    <property type="protein sequence ID" value="RKP03000.1"/>
    <property type="molecule type" value="Genomic_DNA"/>
</dbReference>
<sequence>MLLFSVRFSGILLALLVSAACHIAGYPMDSLKPHIKKLFPLKMGQTPSPLVSGHGTPNGGPPIYPWNGLASLPELPSSAAGLGDAESILPTHDDGFMLGSKKLNSDDAKKVHEQCATVLGPDLSNLNVFLLAKAMVDAASASKNWPKLFVIRDYVASHKSVDLHHKIVVIHAIDLAAARGYLDAKMEKNWIDRSLSEWSELFSTLKEDRPFRQELDTAMSFLSDLQSVDVRFPLLFLDRVSYPKHLGTTADEATAAAVWLRYLGDQAKSDKKAQAIDEFNNEIIRISQQFKLGTMSSKPVSRLEWPEFAHLFTEYISRAKLPMLRRPQVPVTWPDAIVIMGDTGLQNVAVLRNYLMIAHPTKYAQTYRRMKSRPNASFIPPVPSEQLDEYAEMQEKIATIIGS</sequence>
<gene>
    <name evidence="2" type="ORF">CAUPRSCDRAFT_11640</name>
    <name evidence="3" type="ORF">CXG81DRAFT_17358</name>
</gene>
<dbReference type="Proteomes" id="UP000268535">
    <property type="component" value="Unassembled WGS sequence"/>
</dbReference>
<reference evidence="2" key="3">
    <citation type="submission" date="2018-08" db="EMBL/GenBank/DDBJ databases">
        <title>Leveraging single-cell genomics to expand the Fungal Tree of Life.</title>
        <authorList>
            <consortium name="DOE Joint Genome Institute"/>
            <person name="Ahrendt S.R."/>
            <person name="Quandt C.A."/>
            <person name="Ciobanu D."/>
            <person name="Clum A."/>
            <person name="Salamov A."/>
            <person name="Andreopoulos B."/>
            <person name="Cheng J.-F."/>
            <person name="Woyke T."/>
            <person name="Pelin A."/>
            <person name="Henrissat B."/>
            <person name="Reynolds N."/>
            <person name="Benny G.L."/>
            <person name="Smith M.E."/>
            <person name="James T.Y."/>
            <person name="Grigoriev I.V."/>
        </authorList>
    </citation>
    <scope>NUCLEOTIDE SEQUENCE</scope>
    <source>
        <strain evidence="2">ATCC 52028</strain>
    </source>
</reference>
<dbReference type="Proteomes" id="UP000274922">
    <property type="component" value="Unassembled WGS sequence"/>
</dbReference>